<keyword evidence="2" id="KW-1185">Reference proteome</keyword>
<dbReference type="InterPro" id="IPR009711">
    <property type="entry name" value="UPF0473"/>
</dbReference>
<organism evidence="1 2">
    <name type="scientific">Paenibacillus aurantius</name>
    <dbReference type="NCBI Taxonomy" id="2918900"/>
    <lineage>
        <taxon>Bacteria</taxon>
        <taxon>Bacillati</taxon>
        <taxon>Bacillota</taxon>
        <taxon>Bacilli</taxon>
        <taxon>Bacillales</taxon>
        <taxon>Paenibacillaceae</taxon>
        <taxon>Paenibacillus</taxon>
    </lineage>
</organism>
<evidence type="ECO:0000313" key="1">
    <source>
        <dbReference type="EMBL" id="WNQ13028.1"/>
    </source>
</evidence>
<dbReference type="RefSeq" id="WP_315606808.1">
    <property type="nucleotide sequence ID" value="NZ_CP130318.1"/>
</dbReference>
<name>A0AA96LGU6_9BACL</name>
<evidence type="ECO:0000313" key="2">
    <source>
        <dbReference type="Proteomes" id="UP001305702"/>
    </source>
</evidence>
<dbReference type="KEGG" id="paun:MJA45_08375"/>
<proteinExistence type="predicted"/>
<dbReference type="Proteomes" id="UP001305702">
    <property type="component" value="Chromosome"/>
</dbReference>
<accession>A0AA96LGU6</accession>
<dbReference type="EMBL" id="CP130318">
    <property type="protein sequence ID" value="WNQ13028.1"/>
    <property type="molecule type" value="Genomic_DNA"/>
</dbReference>
<reference evidence="1 2" key="1">
    <citation type="submission" date="2022-02" db="EMBL/GenBank/DDBJ databases">
        <title>Paenibacillus sp. MBLB1776 Whole Genome Shotgun Sequencing.</title>
        <authorList>
            <person name="Hwang C.Y."/>
            <person name="Cho E.-S."/>
            <person name="Seo M.-J."/>
        </authorList>
    </citation>
    <scope>NUCLEOTIDE SEQUENCE [LARGE SCALE GENOMIC DNA]</scope>
    <source>
        <strain evidence="1 2">MBLB1776</strain>
    </source>
</reference>
<dbReference type="Pfam" id="PF06949">
    <property type="entry name" value="DUF1292"/>
    <property type="match status" value="1"/>
</dbReference>
<sequence length="103" mass="11911">MPEYRVSDVKPLDLLKHTYGEEVVLDTGKGDSKPFRILAEFALGERKYAVLQSEAMRKLDEVEVFHIGEDSSGRLLLETVEDDEEWESMAELYDEMTFSFDED</sequence>
<protein>
    <submittedName>
        <fullName evidence="1">DUF1292 domain-containing protein</fullName>
    </submittedName>
</protein>
<dbReference type="AlphaFoldDB" id="A0AA96LGU6"/>
<gene>
    <name evidence="1" type="ORF">MJA45_08375</name>
</gene>